<reference evidence="2" key="1">
    <citation type="journal article" date="2018" name="Am. J. Bot.">
        <title>Organellar phylogenomics inform systematics in the green algal family Hydrodictyaceae (Chlorophyceae) and provide clues to the complex evolutionary history of plastid genomes in the green algal tree of life.</title>
        <authorList>
            <person name="McManus H.A."/>
            <person name="Fucikova K."/>
            <person name="Lewis P.O."/>
            <person name="Lewis L.A."/>
            <person name="Karol K.G."/>
        </authorList>
    </citation>
    <scope>NUCLEOTIDE SEQUENCE</scope>
</reference>
<feature type="region of interest" description="Disordered" evidence="1">
    <location>
        <begin position="1"/>
        <end position="20"/>
    </location>
</feature>
<keyword evidence="2" id="KW-0934">Plastid</keyword>
<dbReference type="EMBL" id="MF276981">
    <property type="protein sequence ID" value="AWI68517.1"/>
    <property type="molecule type" value="Genomic_DNA"/>
</dbReference>
<keyword evidence="2" id="KW-0150">Chloroplast</keyword>
<feature type="region of interest" description="Disordered" evidence="1">
    <location>
        <begin position="28"/>
        <end position="117"/>
    </location>
</feature>
<evidence type="ECO:0000313" key="2">
    <source>
        <dbReference type="EMBL" id="AWI68517.1"/>
    </source>
</evidence>
<evidence type="ECO:0000256" key="1">
    <source>
        <dbReference type="SAM" id="MobiDB-lite"/>
    </source>
</evidence>
<protein>
    <submittedName>
        <fullName evidence="2">Uncharacterized protein</fullName>
    </submittedName>
</protein>
<sequence length="183" mass="21208">MKPSATSPKAKERSFASSAWLRQSASASARLCRSRRCAPSEDALWRSQAEEPMRGEGCAPNRRTEAKNRRALAKPSRRRRSEGFFRFGGADAKSRRRSKKRGKKKKRKKSEEGRREKQKLVESCSKVKFHSTVKSRSTVKSYSRVRFCMVVQLLKNNLLFFKLILKNNLLFFKLILKNKIFGY</sequence>
<dbReference type="EMBL" id="MF276981">
    <property type="protein sequence ID" value="AWI68518.1"/>
    <property type="molecule type" value="Genomic_DNA"/>
</dbReference>
<dbReference type="AlphaFoldDB" id="A0A2U8GIL6"/>
<feature type="compositionally biased region" description="Basic residues" evidence="1">
    <location>
        <begin position="69"/>
        <end position="80"/>
    </location>
</feature>
<feature type="compositionally biased region" description="Basic residues" evidence="1">
    <location>
        <begin position="94"/>
        <end position="108"/>
    </location>
</feature>
<name>A0A2U8GIL6_PEDDU</name>
<accession>A0A2U8GIL6</accession>
<organism evidence="2">
    <name type="scientific">Pediastrum duplex</name>
    <name type="common">Green alga</name>
    <dbReference type="NCBI Taxonomy" id="3105"/>
    <lineage>
        <taxon>Eukaryota</taxon>
        <taxon>Viridiplantae</taxon>
        <taxon>Chlorophyta</taxon>
        <taxon>core chlorophytes</taxon>
        <taxon>Chlorophyceae</taxon>
        <taxon>CS clade</taxon>
        <taxon>Sphaeropleales</taxon>
        <taxon>Hydrodictyaceae</taxon>
        <taxon>Pediastrum</taxon>
    </lineage>
</organism>
<geneLocation type="chloroplast" evidence="2"/>
<proteinExistence type="predicted"/>